<dbReference type="EC" id="2.7.7.7" evidence="2"/>
<gene>
    <name evidence="11" type="ORF">HOLleu_11187</name>
</gene>
<accession>A0A9Q1HGA3</accession>
<proteinExistence type="inferred from homology"/>
<evidence type="ECO:0000256" key="3">
    <source>
        <dbReference type="ARBA" id="ARBA00022679"/>
    </source>
</evidence>
<evidence type="ECO:0000313" key="11">
    <source>
        <dbReference type="EMBL" id="KAJ8043888.1"/>
    </source>
</evidence>
<dbReference type="GO" id="GO:0000166">
    <property type="term" value="F:nucleotide binding"/>
    <property type="evidence" value="ECO:0007669"/>
    <property type="project" value="InterPro"/>
</dbReference>
<comment type="caution">
    <text evidence="11">The sequence shown here is derived from an EMBL/GenBank/DDBJ whole genome shotgun (WGS) entry which is preliminary data.</text>
</comment>
<evidence type="ECO:0000256" key="8">
    <source>
        <dbReference type="ARBA" id="ARBA00049244"/>
    </source>
</evidence>
<evidence type="ECO:0000313" key="12">
    <source>
        <dbReference type="Proteomes" id="UP001152320"/>
    </source>
</evidence>
<dbReference type="InterPro" id="IPR012337">
    <property type="entry name" value="RNaseH-like_sf"/>
</dbReference>
<evidence type="ECO:0000256" key="1">
    <source>
        <dbReference type="ARBA" id="ARBA00005755"/>
    </source>
</evidence>
<feature type="compositionally biased region" description="Basic and acidic residues" evidence="9">
    <location>
        <begin position="50"/>
        <end position="60"/>
    </location>
</feature>
<feature type="compositionally biased region" description="Polar residues" evidence="9">
    <location>
        <begin position="107"/>
        <end position="131"/>
    </location>
</feature>
<dbReference type="Pfam" id="PF00397">
    <property type="entry name" value="WW"/>
    <property type="match status" value="1"/>
</dbReference>
<evidence type="ECO:0000256" key="7">
    <source>
        <dbReference type="ARBA" id="ARBA00023125"/>
    </source>
</evidence>
<keyword evidence="5" id="KW-0235">DNA replication</keyword>
<evidence type="ECO:0000256" key="5">
    <source>
        <dbReference type="ARBA" id="ARBA00022705"/>
    </source>
</evidence>
<feature type="compositionally biased region" description="Acidic residues" evidence="9">
    <location>
        <begin position="213"/>
        <end position="303"/>
    </location>
</feature>
<dbReference type="SUPFAM" id="SSF51045">
    <property type="entry name" value="WW domain"/>
    <property type="match status" value="1"/>
</dbReference>
<dbReference type="InterPro" id="IPR036397">
    <property type="entry name" value="RNaseH_sf"/>
</dbReference>
<keyword evidence="6" id="KW-0239">DNA-directed DNA polymerase</keyword>
<dbReference type="SUPFAM" id="SSF53098">
    <property type="entry name" value="Ribonuclease H-like"/>
    <property type="match status" value="1"/>
</dbReference>
<keyword evidence="7" id="KW-0238">DNA-binding</keyword>
<dbReference type="GO" id="GO:0006260">
    <property type="term" value="P:DNA replication"/>
    <property type="evidence" value="ECO:0007669"/>
    <property type="project" value="UniProtKB-KW"/>
</dbReference>
<dbReference type="OrthoDB" id="10064239at2759"/>
<keyword evidence="3" id="KW-0808">Transferase</keyword>
<keyword evidence="12" id="KW-1185">Reference proteome</keyword>
<evidence type="ECO:0000256" key="4">
    <source>
        <dbReference type="ARBA" id="ARBA00022695"/>
    </source>
</evidence>
<dbReference type="Gene3D" id="2.20.70.10">
    <property type="match status" value="1"/>
</dbReference>
<dbReference type="GO" id="GO:0003677">
    <property type="term" value="F:DNA binding"/>
    <property type="evidence" value="ECO:0007669"/>
    <property type="project" value="UniProtKB-KW"/>
</dbReference>
<dbReference type="InterPro" id="IPR004868">
    <property type="entry name" value="DNA-dir_DNA_pol_B_mt/vir"/>
</dbReference>
<sequence>MYKVTLSEKEVKDGWEIHWSQREQKPYFYNKLTRESKWIPLVRRPLSPRRQAEADRRRANVLDSESLDMLERWGNPSKEPEWDQPPPPKRRREETAQQPQPEIPVHSVNTQTSPVVTEQTTQTEPNRQNASVQVEPVEEEEEDILARSIAETIPEINDPENSSDEDDNEPMDDTTQPFEPVMEEELGEDIIPPIQPEVPDEYIIPHTQPFEPMVEEEEEREHEDENEEEEEERNDVDEEEEIDEEGGDDEGEEEEGRDDDDEREEEEYEEDGDEEEVERDTENDEDDEHEDENEDLGDNEEQDVLEPRDCWRIRNERRRRIRRFQADADEWVLEFLDDPMANFIRQRGNVMIAVYDIVQNIIDELMNGFAPGDMVGVQIQHPALREDIYVPVMRRDQLNANRIFAIIEIVMQSNDEFTFDGQMTFHVIRIEDMNGGNDDVIDDWVKSKRSVIRIRNKNDDMCLARAIVTAVAHHQKKTDRTVNWNNIRQGAAEQTELAKTLHARAGVPIGTCGLEDIARFEEVLPGYRIVVVTRGGTEPIIHKGSNEKGMPIFLYYHDHHFDTITSMSGFLNRQAFCTKCLKAYKDPKRHKCLVKCQACRTPNGQSCEEDKDARWYCDDCHRVFKNETCFQNHKSGQSPTCQTVRRCTKCSLTYSEGKKKHVCGMIYCQTCQKDQPKGHLCYMQPIRPSEAPETCPDYIFFDFESRVDELNGRHIPNYAVVHKVCELCIDVEDIETPCEHERQVIFSGDDTVEDFCKWACSNPNSIFMAHNLKGYDGHFVVSCFSKMGMTPTSIITNGSKITYMEYELPRTARKKKVEKIVFKDSFNFIPMALSKFSKTFGLSEEKGYFPYLFNTRENQTYVGPWPDASFYHPETMNAKQTTDFDAWYAEQEGKIFDMKKEMRKYCVADVDLLRKGCLTFRRIFHTMNDVDPFAEAMTIAQACQKVFRKCFLEEKTIAAVPYLGYDNHSLKALKWLAWISHRDEIRIRRARNGGETTVAGYKVDGSCGNRVYEFQGCLWHGCPSCHPDREKLVPGSTLTMEDAYQKTSWKIRDLQRSGMDVVELWECEYDRMLCEDEKMKEFVDALDYKPPLNPRNAFFGGRTNATCLKYDAKPGEEISYIDVCSLYPWVNKYGRYPIGHPTVVTENFRPWQEYEGIIYCRVLPPRKLYHPVLPYRSNNKLLFPLCAKCADERRLDDCEHTADERAIEGTWVTFELKKAVEKGYVVLNVYEVWHFEKHTQYDPRTRRGGLFLGYIDTFLKMKEEADGWPSECHTEESIHRRLRKTRRSQTGNHREK</sequence>
<evidence type="ECO:0000256" key="2">
    <source>
        <dbReference type="ARBA" id="ARBA00012417"/>
    </source>
</evidence>
<dbReference type="InterPro" id="IPR001202">
    <property type="entry name" value="WW_dom"/>
</dbReference>
<reference evidence="11" key="1">
    <citation type="submission" date="2021-10" db="EMBL/GenBank/DDBJ databases">
        <title>Tropical sea cucumber genome reveals ecological adaptation and Cuvierian tubules defense mechanism.</title>
        <authorList>
            <person name="Chen T."/>
        </authorList>
    </citation>
    <scope>NUCLEOTIDE SEQUENCE</scope>
    <source>
        <strain evidence="11">Nanhai2018</strain>
        <tissue evidence="11">Muscle</tissue>
    </source>
</reference>
<evidence type="ECO:0000256" key="6">
    <source>
        <dbReference type="ARBA" id="ARBA00022932"/>
    </source>
</evidence>
<dbReference type="CDD" id="cd00201">
    <property type="entry name" value="WW"/>
    <property type="match status" value="1"/>
</dbReference>
<feature type="compositionally biased region" description="Acidic residues" evidence="9">
    <location>
        <begin position="157"/>
        <end position="172"/>
    </location>
</feature>
<dbReference type="PANTHER" id="PTHR33568:SF3">
    <property type="entry name" value="DNA-DIRECTED DNA POLYMERASE"/>
    <property type="match status" value="1"/>
</dbReference>
<dbReference type="SUPFAM" id="SSF56672">
    <property type="entry name" value="DNA/RNA polymerases"/>
    <property type="match status" value="1"/>
</dbReference>
<dbReference type="Pfam" id="PF03175">
    <property type="entry name" value="DNA_pol_B_2"/>
    <property type="match status" value="2"/>
</dbReference>
<dbReference type="GO" id="GO:0003887">
    <property type="term" value="F:DNA-directed DNA polymerase activity"/>
    <property type="evidence" value="ECO:0007669"/>
    <property type="project" value="UniProtKB-KW"/>
</dbReference>
<feature type="domain" description="WW" evidence="10">
    <location>
        <begin position="9"/>
        <end position="38"/>
    </location>
</feature>
<dbReference type="PROSITE" id="PS50020">
    <property type="entry name" value="WW_DOMAIN_2"/>
    <property type="match status" value="1"/>
</dbReference>
<dbReference type="InterPro" id="IPR043502">
    <property type="entry name" value="DNA/RNA_pol_sf"/>
</dbReference>
<name>A0A9Q1HGA3_HOLLE</name>
<comment type="catalytic activity">
    <reaction evidence="8">
        <text>DNA(n) + a 2'-deoxyribonucleoside 5'-triphosphate = DNA(n+1) + diphosphate</text>
        <dbReference type="Rhea" id="RHEA:22508"/>
        <dbReference type="Rhea" id="RHEA-COMP:17339"/>
        <dbReference type="Rhea" id="RHEA-COMP:17340"/>
        <dbReference type="ChEBI" id="CHEBI:33019"/>
        <dbReference type="ChEBI" id="CHEBI:61560"/>
        <dbReference type="ChEBI" id="CHEBI:173112"/>
        <dbReference type="EC" id="2.7.7.7"/>
    </reaction>
</comment>
<dbReference type="PANTHER" id="PTHR33568">
    <property type="entry name" value="DNA POLYMERASE"/>
    <property type="match status" value="1"/>
</dbReference>
<protein>
    <recommendedName>
        <fullName evidence="2">DNA-directed DNA polymerase</fullName>
        <ecNumber evidence="2">2.7.7.7</ecNumber>
    </recommendedName>
</protein>
<keyword evidence="4" id="KW-0548">Nucleotidyltransferase</keyword>
<feature type="region of interest" description="Disordered" evidence="9">
    <location>
        <begin position="44"/>
        <end position="303"/>
    </location>
</feature>
<comment type="similarity">
    <text evidence="1">Belongs to the DNA polymerase type-B family.</text>
</comment>
<dbReference type="Gene3D" id="3.30.420.10">
    <property type="entry name" value="Ribonuclease H-like superfamily/Ribonuclease H"/>
    <property type="match status" value="1"/>
</dbReference>
<evidence type="ECO:0000256" key="9">
    <source>
        <dbReference type="SAM" id="MobiDB-lite"/>
    </source>
</evidence>
<organism evidence="11 12">
    <name type="scientific">Holothuria leucospilota</name>
    <name type="common">Black long sea cucumber</name>
    <name type="synonym">Mertensiothuria leucospilota</name>
    <dbReference type="NCBI Taxonomy" id="206669"/>
    <lineage>
        <taxon>Eukaryota</taxon>
        <taxon>Metazoa</taxon>
        <taxon>Echinodermata</taxon>
        <taxon>Eleutherozoa</taxon>
        <taxon>Echinozoa</taxon>
        <taxon>Holothuroidea</taxon>
        <taxon>Aspidochirotacea</taxon>
        <taxon>Aspidochirotida</taxon>
        <taxon>Holothuriidae</taxon>
        <taxon>Holothuria</taxon>
    </lineage>
</organism>
<dbReference type="Proteomes" id="UP001152320">
    <property type="component" value="Chromosome 4"/>
</dbReference>
<dbReference type="EMBL" id="JAIZAY010000004">
    <property type="protein sequence ID" value="KAJ8043888.1"/>
    <property type="molecule type" value="Genomic_DNA"/>
</dbReference>
<dbReference type="InterPro" id="IPR036020">
    <property type="entry name" value="WW_dom_sf"/>
</dbReference>
<evidence type="ECO:0000259" key="10">
    <source>
        <dbReference type="PROSITE" id="PS50020"/>
    </source>
</evidence>
<dbReference type="Gene3D" id="3.40.960.10">
    <property type="entry name" value="VSR Endonuclease"/>
    <property type="match status" value="1"/>
</dbReference>